<evidence type="ECO:0000259" key="11">
    <source>
        <dbReference type="Pfam" id="PF04928"/>
    </source>
</evidence>
<evidence type="ECO:0000313" key="13">
    <source>
        <dbReference type="Proteomes" id="UP001165083"/>
    </source>
</evidence>
<keyword evidence="13" id="KW-1185">Reference proteome</keyword>
<dbReference type="InterPro" id="IPR007010">
    <property type="entry name" value="PolA_pol_RNA-bd_dom"/>
</dbReference>
<evidence type="ECO:0000256" key="1">
    <source>
        <dbReference type="ARBA" id="ARBA00004123"/>
    </source>
</evidence>
<comment type="caution">
    <text evidence="12">The sequence shown here is derived from an EMBL/GenBank/DDBJ whole genome shotgun (WGS) entry which is preliminary data.</text>
</comment>
<dbReference type="OrthoDB" id="412748at2759"/>
<evidence type="ECO:0000256" key="8">
    <source>
        <dbReference type="ARBA" id="ARBA00023242"/>
    </source>
</evidence>
<feature type="region of interest" description="Disordered" evidence="9">
    <location>
        <begin position="262"/>
        <end position="352"/>
    </location>
</feature>
<feature type="compositionally biased region" description="Polar residues" evidence="9">
    <location>
        <begin position="286"/>
        <end position="296"/>
    </location>
</feature>
<dbReference type="PANTHER" id="PTHR10682:SF10">
    <property type="entry name" value="POLYNUCLEOTIDE ADENYLYLTRANSFERASE"/>
    <property type="match status" value="1"/>
</dbReference>
<dbReference type="GO" id="GO:0005524">
    <property type="term" value="F:ATP binding"/>
    <property type="evidence" value="ECO:0007669"/>
    <property type="project" value="UniProtKB-KW"/>
</dbReference>
<sequence>MPILTPAYPSMNSSFNVSTHSLAVMKEEFKRGLTIVQDVLSKGGSEWLPLFEPSDFFAVHQHYLAVEVYTEKQDEEQAWCGFCESRMRKLVESLAYNPALCRLRAFTKKFPLSFVTDGETSAGDQPNGGAPAQPSKFGVCFYVGFDVDRRQLRGREVSIDSSVDYFKNNDLYRWNKRTATMDVRVTPVVWKSLPESVFEDMGGRAVARLARREFMKKKKEEEKKAEEAAAPSPPPSGDEGMHSQEDGDDVSCIQKAASLATEMANGKGSISQPGSPDPAADGGEVTNGTDSLNNTPLKAKKVVSAASPEMAGKRDRDGKAVGGSGSPDGKPLGANNSANTSANGAAPPGIALPPVKVVKKPLELAAAPPAVSSPRKRRKMKITFAKLN</sequence>
<dbReference type="AlphaFoldDB" id="A0A9W6TG78"/>
<dbReference type="GO" id="GO:0006397">
    <property type="term" value="P:mRNA processing"/>
    <property type="evidence" value="ECO:0007669"/>
    <property type="project" value="UniProtKB-KW"/>
</dbReference>
<evidence type="ECO:0000256" key="7">
    <source>
        <dbReference type="ARBA" id="ARBA00022840"/>
    </source>
</evidence>
<gene>
    <name evidence="12" type="ORF">Plil01_000297800</name>
</gene>
<evidence type="ECO:0000256" key="2">
    <source>
        <dbReference type="ARBA" id="ARBA00010912"/>
    </source>
</evidence>
<dbReference type="Gene3D" id="3.30.70.590">
    <property type="entry name" value="Poly(A) polymerase predicted RNA binding domain"/>
    <property type="match status" value="1"/>
</dbReference>
<evidence type="ECO:0000256" key="9">
    <source>
        <dbReference type="SAM" id="MobiDB-lite"/>
    </source>
</evidence>
<protein>
    <recommendedName>
        <fullName evidence="3">polynucleotide adenylyltransferase</fullName>
        <ecNumber evidence="3">2.7.7.19</ecNumber>
    </recommendedName>
</protein>
<dbReference type="EMBL" id="BSXW01000115">
    <property type="protein sequence ID" value="GMF12355.1"/>
    <property type="molecule type" value="Genomic_DNA"/>
</dbReference>
<keyword evidence="5" id="KW-0808">Transferase</keyword>
<keyword evidence="4" id="KW-0507">mRNA processing</keyword>
<feature type="region of interest" description="Disordered" evidence="9">
    <location>
        <begin position="217"/>
        <end position="247"/>
    </location>
</feature>
<comment type="subcellular location">
    <subcellularLocation>
        <location evidence="1">Nucleus</location>
    </subcellularLocation>
</comment>
<comment type="similarity">
    <text evidence="2">Belongs to the poly(A) polymerase family.</text>
</comment>
<dbReference type="Pfam" id="PF04926">
    <property type="entry name" value="PAP_RNA-bind"/>
    <property type="match status" value="1"/>
</dbReference>
<dbReference type="SUPFAM" id="SSF81631">
    <property type="entry name" value="PAP/OAS1 substrate-binding domain"/>
    <property type="match status" value="1"/>
</dbReference>
<dbReference type="PANTHER" id="PTHR10682">
    <property type="entry name" value="POLY A POLYMERASE"/>
    <property type="match status" value="1"/>
</dbReference>
<dbReference type="Gene3D" id="1.10.1410.10">
    <property type="match status" value="1"/>
</dbReference>
<evidence type="ECO:0000256" key="4">
    <source>
        <dbReference type="ARBA" id="ARBA00022664"/>
    </source>
</evidence>
<feature type="domain" description="Poly(A) polymerase central" evidence="11">
    <location>
        <begin position="1"/>
        <end position="52"/>
    </location>
</feature>
<keyword evidence="6" id="KW-0547">Nucleotide-binding</keyword>
<dbReference type="SUPFAM" id="SSF55003">
    <property type="entry name" value="PAP/Archaeal CCA-adding enzyme, C-terminal domain"/>
    <property type="match status" value="1"/>
</dbReference>
<dbReference type="Pfam" id="PF04928">
    <property type="entry name" value="PAP_central"/>
    <property type="match status" value="1"/>
</dbReference>
<dbReference type="InterPro" id="IPR007012">
    <property type="entry name" value="PolA_pol_cen_dom"/>
</dbReference>
<keyword evidence="7" id="KW-0067">ATP-binding</keyword>
<organism evidence="12 13">
    <name type="scientific">Phytophthora lilii</name>
    <dbReference type="NCBI Taxonomy" id="2077276"/>
    <lineage>
        <taxon>Eukaryota</taxon>
        <taxon>Sar</taxon>
        <taxon>Stramenopiles</taxon>
        <taxon>Oomycota</taxon>
        <taxon>Peronosporomycetes</taxon>
        <taxon>Peronosporales</taxon>
        <taxon>Peronosporaceae</taxon>
        <taxon>Phytophthora</taxon>
    </lineage>
</organism>
<evidence type="ECO:0000256" key="6">
    <source>
        <dbReference type="ARBA" id="ARBA00022741"/>
    </source>
</evidence>
<feature type="region of interest" description="Disordered" evidence="9">
    <location>
        <begin position="365"/>
        <end position="388"/>
    </location>
</feature>
<evidence type="ECO:0000256" key="5">
    <source>
        <dbReference type="ARBA" id="ARBA00022679"/>
    </source>
</evidence>
<evidence type="ECO:0000256" key="3">
    <source>
        <dbReference type="ARBA" id="ARBA00012388"/>
    </source>
</evidence>
<dbReference type="GO" id="GO:0005634">
    <property type="term" value="C:nucleus"/>
    <property type="evidence" value="ECO:0007669"/>
    <property type="project" value="UniProtKB-SubCell"/>
</dbReference>
<dbReference type="GO" id="GO:0003723">
    <property type="term" value="F:RNA binding"/>
    <property type="evidence" value="ECO:0007669"/>
    <property type="project" value="InterPro"/>
</dbReference>
<evidence type="ECO:0000259" key="10">
    <source>
        <dbReference type="Pfam" id="PF04926"/>
    </source>
</evidence>
<proteinExistence type="inferred from homology"/>
<dbReference type="GO" id="GO:1990817">
    <property type="term" value="F:poly(A) RNA polymerase activity"/>
    <property type="evidence" value="ECO:0007669"/>
    <property type="project" value="UniProtKB-EC"/>
</dbReference>
<feature type="compositionally biased region" description="Basic and acidic residues" evidence="9">
    <location>
        <begin position="217"/>
        <end position="227"/>
    </location>
</feature>
<dbReference type="Proteomes" id="UP001165083">
    <property type="component" value="Unassembled WGS sequence"/>
</dbReference>
<name>A0A9W6TG78_9STRA</name>
<feature type="domain" description="Poly(A) polymerase RNA-binding" evidence="10">
    <location>
        <begin position="55"/>
        <end position="204"/>
    </location>
</feature>
<dbReference type="InterPro" id="IPR011068">
    <property type="entry name" value="NuclTrfase_I-like_C"/>
</dbReference>
<reference evidence="12" key="1">
    <citation type="submission" date="2023-04" db="EMBL/GenBank/DDBJ databases">
        <title>Phytophthora lilii NBRC 32176.</title>
        <authorList>
            <person name="Ichikawa N."/>
            <person name="Sato H."/>
            <person name="Tonouchi N."/>
        </authorList>
    </citation>
    <scope>NUCLEOTIDE SEQUENCE</scope>
    <source>
        <strain evidence="12">NBRC 32176</strain>
    </source>
</reference>
<feature type="compositionally biased region" description="Low complexity" evidence="9">
    <location>
        <begin position="333"/>
        <end position="346"/>
    </location>
</feature>
<keyword evidence="8" id="KW-0539">Nucleus</keyword>
<dbReference type="GO" id="GO:0031123">
    <property type="term" value="P:RNA 3'-end processing"/>
    <property type="evidence" value="ECO:0007669"/>
    <property type="project" value="InterPro"/>
</dbReference>
<evidence type="ECO:0000313" key="12">
    <source>
        <dbReference type="EMBL" id="GMF12355.1"/>
    </source>
</evidence>
<dbReference type="EC" id="2.7.7.19" evidence="3"/>
<accession>A0A9W6TG78</accession>